<proteinExistence type="predicted"/>
<evidence type="ECO:0000313" key="1">
    <source>
        <dbReference type="EMBL" id="KAI8554351.1"/>
    </source>
</evidence>
<name>A0ACC0NM67_RHOML</name>
<evidence type="ECO:0000313" key="2">
    <source>
        <dbReference type="Proteomes" id="UP001062846"/>
    </source>
</evidence>
<dbReference type="Proteomes" id="UP001062846">
    <property type="component" value="Chromosome 5"/>
</dbReference>
<gene>
    <name evidence="1" type="ORF">RHMOL_Rhmol05G0092100</name>
</gene>
<keyword evidence="2" id="KW-1185">Reference proteome</keyword>
<organism evidence="1 2">
    <name type="scientific">Rhododendron molle</name>
    <name type="common">Chinese azalea</name>
    <name type="synonym">Azalea mollis</name>
    <dbReference type="NCBI Taxonomy" id="49168"/>
    <lineage>
        <taxon>Eukaryota</taxon>
        <taxon>Viridiplantae</taxon>
        <taxon>Streptophyta</taxon>
        <taxon>Embryophyta</taxon>
        <taxon>Tracheophyta</taxon>
        <taxon>Spermatophyta</taxon>
        <taxon>Magnoliopsida</taxon>
        <taxon>eudicotyledons</taxon>
        <taxon>Gunneridae</taxon>
        <taxon>Pentapetalae</taxon>
        <taxon>asterids</taxon>
        <taxon>Ericales</taxon>
        <taxon>Ericaceae</taxon>
        <taxon>Ericoideae</taxon>
        <taxon>Rhodoreae</taxon>
        <taxon>Rhododendron</taxon>
    </lineage>
</organism>
<comment type="caution">
    <text evidence="1">The sequence shown here is derived from an EMBL/GenBank/DDBJ whole genome shotgun (WGS) entry which is preliminary data.</text>
</comment>
<reference evidence="1" key="1">
    <citation type="submission" date="2022-02" db="EMBL/GenBank/DDBJ databases">
        <title>Plant Genome Project.</title>
        <authorList>
            <person name="Zhang R.-G."/>
        </authorList>
    </citation>
    <scope>NUCLEOTIDE SEQUENCE</scope>
    <source>
        <strain evidence="1">AT1</strain>
    </source>
</reference>
<protein>
    <submittedName>
        <fullName evidence="1">Uncharacterized protein</fullName>
    </submittedName>
</protein>
<accession>A0ACC0NM67</accession>
<sequence>MEDNTINEGDYYISDRESFDGLDSFEPDLHCGPSKRPSCKVITKESLLAAQREDLRRVMDLLSLREHHARTLLIYYRWNAEKLFEVFVEKGKDCLFAEAGLSVVENHDLDSQPPPTVLCNICMEDVPGIEVPKMDCGHSFCNECWTGHFVVKINEGQSKRIQCMAHKCNAICNEAIVRNLVSKMHPHLAEKFDRFLLESYIEDNKMVKWCPSTPHCGNAIRVEEDEFCEVQCSCGLQFCFSCLAVAHSPCSCSMWELWTKKCCDESATVKWITVHTKPCPKCHKAVEKNGGCNLVRCICGQRFCWLCGGATGRDHTYTHITGHSCGRYEGDEKNTELGKRYLYRYMHYHSRYKAHIDSFKRECKLKGTLKKKVVNLGKMDSQIRDFRWVKNGLYRLSISRRVLTYSYAFAYVMFGDELFKDEMTKEEREIKQRLFEDQQQQLEANVEKLSNFLEVPFDQFTEDKVMEIRMQVINLSVITDNRCKKMYECIENDLLGSLQFGIHNIAPYHSKGIEKATELSVCWNPNVTNTHKHQSSDYHAKGKSKLAITETQALQLKDVNKLSVHHFDCIVTAETSAKCLRDSKHREESNKEGGMKVSKEVLAKLRADRGVDVVGEPSRKRQMVTREADTSTLVDSPMFGAQGVVISELPQVDGGERTEEVIDVSPLPSASKSKERVNDDGPSIQADPNEALNRLVEFGFPGDVRMLDDVSDKELCVKTLESLGQTITHTYATAIRCFANFKHSKVMEEMIRKMDVEKGDLVALLIEEKEEKEKLEEELALRNGQFQSLTDTVCARDKEVASLNQEMERLQKSVSSAKEAGAVEYQKSQAFTDSMTMYFFDGFEAFRRRAMSSYPKVDLTQFEVDDDLQSLLAVEEEERGGELVDDEASKVETSIIAETRVEKSLACLPLRR</sequence>
<dbReference type="EMBL" id="CM046392">
    <property type="protein sequence ID" value="KAI8554351.1"/>
    <property type="molecule type" value="Genomic_DNA"/>
</dbReference>